<dbReference type="InterPro" id="IPR050855">
    <property type="entry name" value="NDM-1-like"/>
</dbReference>
<comment type="function">
    <text evidence="2">Counteracts the endogenous Pycsar antiviral defense system. Phosphodiesterase that enables metal-dependent hydrolysis of host cyclic nucleotide Pycsar defense signals such as cCMP and cUMP.</text>
</comment>
<dbReference type="EMBL" id="JAELUP010000031">
    <property type="protein sequence ID" value="MBJ6361517.1"/>
    <property type="molecule type" value="Genomic_DNA"/>
</dbReference>
<reference evidence="5" key="1">
    <citation type="submission" date="2020-12" db="EMBL/GenBank/DDBJ databases">
        <authorList>
            <person name="Huq M.A."/>
        </authorList>
    </citation>
    <scope>NUCLEOTIDE SEQUENCE</scope>
    <source>
        <strain evidence="5">MAHUQ-46</strain>
    </source>
</reference>
<name>A0A934IYD5_9BACL</name>
<organism evidence="5 6">
    <name type="scientific">Paenibacillus roseus</name>
    <dbReference type="NCBI Taxonomy" id="2798579"/>
    <lineage>
        <taxon>Bacteria</taxon>
        <taxon>Bacillati</taxon>
        <taxon>Bacillota</taxon>
        <taxon>Bacilli</taxon>
        <taxon>Bacillales</taxon>
        <taxon>Paenibacillaceae</taxon>
        <taxon>Paenibacillus</taxon>
    </lineage>
</organism>
<keyword evidence="6" id="KW-1185">Reference proteome</keyword>
<dbReference type="SMART" id="SM00849">
    <property type="entry name" value="Lactamase_B"/>
    <property type="match status" value="1"/>
</dbReference>
<evidence type="ECO:0000259" key="4">
    <source>
        <dbReference type="SMART" id="SM00849"/>
    </source>
</evidence>
<proteinExistence type="predicted"/>
<dbReference type="AlphaFoldDB" id="A0A934IYD5"/>
<sequence>MEGSNLNVALPQDIAYKRTLIVNVVLIGVQGSNDWVLVDTGMSGFADSIAEWAEERFPSGRARAIILTHGHFDHTGSVGELMNRWGVPVYAHKEEMPYLTGQADYPEADPEVGGGLMATVSPLYPHKGIDLGRRIRPLPDNGEIRELPGWEWIHTPGHTKGHTSLFRKLDRTLVAGDAFITVKQESLFAVITQDKEIHGPPAYFTPDWDSARESVKRLCALNPRIAITGHGVPLGNEELSRGLRSLAENFNRIALPKHGKYVHTGQ</sequence>
<evidence type="ECO:0000256" key="1">
    <source>
        <dbReference type="ARBA" id="ARBA00034221"/>
    </source>
</evidence>
<evidence type="ECO:0000256" key="2">
    <source>
        <dbReference type="ARBA" id="ARBA00034301"/>
    </source>
</evidence>
<dbReference type="SUPFAM" id="SSF56281">
    <property type="entry name" value="Metallo-hydrolase/oxidoreductase"/>
    <property type="match status" value="1"/>
</dbReference>
<dbReference type="Pfam" id="PF00753">
    <property type="entry name" value="Lactamase_B"/>
    <property type="match status" value="1"/>
</dbReference>
<gene>
    <name evidence="5" type="ORF">JFN88_09410</name>
</gene>
<comment type="catalytic activity">
    <reaction evidence="3">
        <text>3',5'-cyclic UMP + H2O = UMP + H(+)</text>
        <dbReference type="Rhea" id="RHEA:70575"/>
        <dbReference type="ChEBI" id="CHEBI:15377"/>
        <dbReference type="ChEBI" id="CHEBI:15378"/>
        <dbReference type="ChEBI" id="CHEBI:57865"/>
        <dbReference type="ChEBI" id="CHEBI:184387"/>
    </reaction>
    <physiologicalReaction direction="left-to-right" evidence="3">
        <dbReference type="Rhea" id="RHEA:70576"/>
    </physiologicalReaction>
</comment>
<accession>A0A934IYD5</accession>
<evidence type="ECO:0000313" key="6">
    <source>
        <dbReference type="Proteomes" id="UP000640274"/>
    </source>
</evidence>
<dbReference type="InterPro" id="IPR001279">
    <property type="entry name" value="Metallo-B-lactamas"/>
</dbReference>
<dbReference type="Gene3D" id="3.60.15.10">
    <property type="entry name" value="Ribonuclease Z/Hydroxyacylglutathione hydrolase-like"/>
    <property type="match status" value="1"/>
</dbReference>
<comment type="caution">
    <text evidence="5">The sequence shown here is derived from an EMBL/GenBank/DDBJ whole genome shotgun (WGS) entry which is preliminary data.</text>
</comment>
<evidence type="ECO:0000313" key="5">
    <source>
        <dbReference type="EMBL" id="MBJ6361517.1"/>
    </source>
</evidence>
<evidence type="ECO:0000256" key="3">
    <source>
        <dbReference type="ARBA" id="ARBA00048505"/>
    </source>
</evidence>
<feature type="domain" description="Metallo-beta-lactamase" evidence="4">
    <location>
        <begin position="21"/>
        <end position="230"/>
    </location>
</feature>
<comment type="catalytic activity">
    <reaction evidence="1">
        <text>3',5'-cyclic CMP + H2O = CMP + H(+)</text>
        <dbReference type="Rhea" id="RHEA:72675"/>
        <dbReference type="ChEBI" id="CHEBI:15377"/>
        <dbReference type="ChEBI" id="CHEBI:15378"/>
        <dbReference type="ChEBI" id="CHEBI:58003"/>
        <dbReference type="ChEBI" id="CHEBI:60377"/>
    </reaction>
    <physiologicalReaction direction="left-to-right" evidence="1">
        <dbReference type="Rhea" id="RHEA:72676"/>
    </physiologicalReaction>
</comment>
<dbReference type="InterPro" id="IPR036866">
    <property type="entry name" value="RibonucZ/Hydroxyglut_hydro"/>
</dbReference>
<dbReference type="Proteomes" id="UP000640274">
    <property type="component" value="Unassembled WGS sequence"/>
</dbReference>
<dbReference type="PANTHER" id="PTHR42951">
    <property type="entry name" value="METALLO-BETA-LACTAMASE DOMAIN-CONTAINING"/>
    <property type="match status" value="1"/>
</dbReference>
<dbReference type="CDD" id="cd07721">
    <property type="entry name" value="yflN-like_MBL-fold"/>
    <property type="match status" value="1"/>
</dbReference>
<dbReference type="PANTHER" id="PTHR42951:SF17">
    <property type="entry name" value="METALLO-BETA-LACTAMASE DOMAIN-CONTAINING PROTEIN"/>
    <property type="match status" value="1"/>
</dbReference>
<protein>
    <submittedName>
        <fullName evidence="5">MBL fold metallo-hydrolase</fullName>
    </submittedName>
</protein>